<dbReference type="GO" id="GO:0009103">
    <property type="term" value="P:lipopolysaccharide biosynthetic process"/>
    <property type="evidence" value="ECO:0007669"/>
    <property type="project" value="TreeGrafter"/>
</dbReference>
<keyword evidence="2" id="KW-1003">Cell membrane</keyword>
<evidence type="ECO:0000256" key="7">
    <source>
        <dbReference type="PIRSR" id="PIRSR600715-1"/>
    </source>
</evidence>
<feature type="binding site" evidence="7">
    <location>
        <position position="142"/>
    </location>
    <ligand>
        <name>Mg(2+)</name>
        <dbReference type="ChEBI" id="CHEBI:18420"/>
    </ligand>
</feature>
<feature type="transmembrane region" description="Helical" evidence="8">
    <location>
        <begin position="47"/>
        <end position="67"/>
    </location>
</feature>
<dbReference type="PATRIC" id="fig|336566.3.peg.2455"/>
<dbReference type="PANTHER" id="PTHR22926:SF3">
    <property type="entry name" value="UNDECAPRENYL-PHOSPHATE ALPHA-N-ACETYLGLUCOSAMINYL 1-PHOSPHATE TRANSFERASE"/>
    <property type="match status" value="1"/>
</dbReference>
<feature type="transmembrane region" description="Helical" evidence="8">
    <location>
        <begin position="173"/>
        <end position="189"/>
    </location>
</feature>
<dbReference type="Pfam" id="PF00953">
    <property type="entry name" value="Glycos_transf_4"/>
    <property type="match status" value="1"/>
</dbReference>
<dbReference type="GO" id="GO:0046872">
    <property type="term" value="F:metal ion binding"/>
    <property type="evidence" value="ECO:0007669"/>
    <property type="project" value="UniProtKB-KW"/>
</dbReference>
<dbReference type="STRING" id="336566.ABB30_14420"/>
<gene>
    <name evidence="9" type="ORF">ABB30_14420</name>
</gene>
<feature type="transmembrane region" description="Helical" evidence="8">
    <location>
        <begin position="125"/>
        <end position="143"/>
    </location>
</feature>
<dbReference type="GO" id="GO:0016780">
    <property type="term" value="F:phosphotransferase activity, for other substituted phosphate groups"/>
    <property type="evidence" value="ECO:0007669"/>
    <property type="project" value="InterPro"/>
</dbReference>
<evidence type="ECO:0000256" key="6">
    <source>
        <dbReference type="ARBA" id="ARBA00023136"/>
    </source>
</evidence>
<keyword evidence="7" id="KW-0479">Metal-binding</keyword>
<dbReference type="GO" id="GO:0005886">
    <property type="term" value="C:plasma membrane"/>
    <property type="evidence" value="ECO:0007669"/>
    <property type="project" value="UniProtKB-SubCell"/>
</dbReference>
<evidence type="ECO:0000256" key="8">
    <source>
        <dbReference type="SAM" id="Phobius"/>
    </source>
</evidence>
<evidence type="ECO:0000313" key="10">
    <source>
        <dbReference type="Proteomes" id="UP000050956"/>
    </source>
</evidence>
<feature type="transmembrane region" description="Helical" evidence="8">
    <location>
        <begin position="297"/>
        <end position="317"/>
    </location>
</feature>
<proteinExistence type="predicted"/>
<protein>
    <recommendedName>
        <fullName evidence="11">Lipopolysaccharide biosynthesis protein</fullName>
    </recommendedName>
</protein>
<dbReference type="GO" id="GO:0044038">
    <property type="term" value="P:cell wall macromolecule biosynthetic process"/>
    <property type="evidence" value="ECO:0007669"/>
    <property type="project" value="TreeGrafter"/>
</dbReference>
<feature type="transmembrane region" description="Helical" evidence="8">
    <location>
        <begin position="6"/>
        <end position="26"/>
    </location>
</feature>
<dbReference type="PANTHER" id="PTHR22926">
    <property type="entry name" value="PHOSPHO-N-ACETYLMURAMOYL-PENTAPEPTIDE-TRANSFERASE"/>
    <property type="match status" value="1"/>
</dbReference>
<dbReference type="InterPro" id="IPR000715">
    <property type="entry name" value="Glycosyl_transferase_4"/>
</dbReference>
<accession>A0A0R0D936</accession>
<name>A0A0R0D936_9GAMM</name>
<evidence type="ECO:0008006" key="11">
    <source>
        <dbReference type="Google" id="ProtNLM"/>
    </source>
</evidence>
<evidence type="ECO:0000256" key="1">
    <source>
        <dbReference type="ARBA" id="ARBA00004651"/>
    </source>
</evidence>
<keyword evidence="5 8" id="KW-1133">Transmembrane helix</keyword>
<sequence length="332" mass="35731">MLQAGGSLLAFFMLALLCCWLALQYARKRQLLDQPGERRSHQVATPRGGGAGVVAALLLAAGAAALMLPAWRVELLVSALALALVAGIGWWDDHRPLPAIHRLLVHMLAGVLLAGLVWRDGGGPLWSLLAFALTVGLINIWNFMDGINGLAVSQAALVAMFMAIWLPADLAPAAWLVALACLAFLPFNFPRARIFLGDVGSGALGLLMALLAILVVRRGQGVAPIMVLWPMSVFLVDAGFTLLVRICRGDRWMQAHTEHLYQWYIKCGAGHAAVTLGYGLVTLVCGVLALKGSGMDTAWTLLLSVLLWSLAGMIWGWRRSMLIATSQRRGNE</sequence>
<dbReference type="AlphaFoldDB" id="A0A0R0D936"/>
<keyword evidence="3" id="KW-0808">Transferase</keyword>
<evidence type="ECO:0000313" key="9">
    <source>
        <dbReference type="EMBL" id="KRG74305.1"/>
    </source>
</evidence>
<comment type="subcellular location">
    <subcellularLocation>
        <location evidence="1">Cell membrane</location>
        <topology evidence="1">Multi-pass membrane protein</topology>
    </subcellularLocation>
</comment>
<feature type="transmembrane region" description="Helical" evidence="8">
    <location>
        <begin position="268"/>
        <end position="291"/>
    </location>
</feature>
<feature type="binding site" evidence="7">
    <location>
        <position position="198"/>
    </location>
    <ligand>
        <name>Mg(2+)</name>
        <dbReference type="ChEBI" id="CHEBI:18420"/>
    </ligand>
</feature>
<comment type="cofactor">
    <cofactor evidence="7">
        <name>Mg(2+)</name>
        <dbReference type="ChEBI" id="CHEBI:18420"/>
    </cofactor>
</comment>
<dbReference type="RefSeq" id="WP_057639003.1">
    <property type="nucleotide sequence ID" value="NZ_LDJM01000045.1"/>
</dbReference>
<keyword evidence="4 8" id="KW-0812">Transmembrane</keyword>
<evidence type="ECO:0000256" key="2">
    <source>
        <dbReference type="ARBA" id="ARBA00022475"/>
    </source>
</evidence>
<dbReference type="GO" id="GO:0071555">
    <property type="term" value="P:cell wall organization"/>
    <property type="evidence" value="ECO:0007669"/>
    <property type="project" value="TreeGrafter"/>
</dbReference>
<evidence type="ECO:0000256" key="3">
    <source>
        <dbReference type="ARBA" id="ARBA00022679"/>
    </source>
</evidence>
<keyword evidence="7" id="KW-0460">Magnesium</keyword>
<evidence type="ECO:0000256" key="5">
    <source>
        <dbReference type="ARBA" id="ARBA00022989"/>
    </source>
</evidence>
<comment type="caution">
    <text evidence="9">The sequence shown here is derived from an EMBL/GenBank/DDBJ whole genome shotgun (WGS) entry which is preliminary data.</text>
</comment>
<reference evidence="9 10" key="1">
    <citation type="submission" date="2015-05" db="EMBL/GenBank/DDBJ databases">
        <title>Genome sequencing and analysis of members of genus Stenotrophomonas.</title>
        <authorList>
            <person name="Patil P.P."/>
            <person name="Midha S."/>
            <person name="Patil P.B."/>
        </authorList>
    </citation>
    <scope>NUCLEOTIDE SEQUENCE [LARGE SCALE GENOMIC DNA]</scope>
    <source>
        <strain evidence="9 10">DSM 24757</strain>
    </source>
</reference>
<feature type="transmembrane region" description="Helical" evidence="8">
    <location>
        <begin position="222"/>
        <end position="247"/>
    </location>
</feature>
<feature type="transmembrane region" description="Helical" evidence="8">
    <location>
        <begin position="103"/>
        <end position="119"/>
    </location>
</feature>
<dbReference type="EMBL" id="LDJM01000045">
    <property type="protein sequence ID" value="KRG74305.1"/>
    <property type="molecule type" value="Genomic_DNA"/>
</dbReference>
<keyword evidence="10" id="KW-1185">Reference proteome</keyword>
<dbReference type="Proteomes" id="UP000050956">
    <property type="component" value="Unassembled WGS sequence"/>
</dbReference>
<keyword evidence="6 8" id="KW-0472">Membrane</keyword>
<organism evidence="9 10">
    <name type="scientific">Stenotrophomonas ginsengisoli</name>
    <dbReference type="NCBI Taxonomy" id="336566"/>
    <lineage>
        <taxon>Bacteria</taxon>
        <taxon>Pseudomonadati</taxon>
        <taxon>Pseudomonadota</taxon>
        <taxon>Gammaproteobacteria</taxon>
        <taxon>Lysobacterales</taxon>
        <taxon>Lysobacteraceae</taxon>
        <taxon>Stenotrophomonas</taxon>
    </lineage>
</organism>
<dbReference type="OrthoDB" id="9783652at2"/>
<evidence type="ECO:0000256" key="4">
    <source>
        <dbReference type="ARBA" id="ARBA00022692"/>
    </source>
</evidence>
<feature type="transmembrane region" description="Helical" evidence="8">
    <location>
        <begin position="196"/>
        <end position="216"/>
    </location>
</feature>